<dbReference type="PIRSF" id="PIRSF016482">
    <property type="entry name" value="PilO"/>
    <property type="match status" value="1"/>
</dbReference>
<dbReference type="PANTHER" id="PTHR39555">
    <property type="entry name" value="FIMBRIAL ASSEMBLY PROTEIN PILO-LIKE PROTEIN-RELATED"/>
    <property type="match status" value="1"/>
</dbReference>
<proteinExistence type="predicted"/>
<reference evidence="3 4" key="1">
    <citation type="submission" date="2019-08" db="EMBL/GenBank/DDBJ databases">
        <title>Five species of Acinetobacter isolated from floral nectar and animal pollinators.</title>
        <authorList>
            <person name="Hendry T.A."/>
        </authorList>
    </citation>
    <scope>NUCLEOTIDE SEQUENCE [LARGE SCALE GENOMIC DNA]</scope>
    <source>
        <strain evidence="3 4">MD18.27</strain>
    </source>
</reference>
<keyword evidence="4" id="KW-1185">Reference proteome</keyword>
<dbReference type="Gene3D" id="3.30.70.60">
    <property type="match status" value="1"/>
</dbReference>
<accession>A0ABU6DVK5</accession>
<keyword evidence="2" id="KW-0472">Membrane</keyword>
<feature type="coiled-coil region" evidence="1">
    <location>
        <begin position="68"/>
        <end position="115"/>
    </location>
</feature>
<gene>
    <name evidence="3" type="ORF">I2F25_07680</name>
</gene>
<dbReference type="EMBL" id="VTDN01000005">
    <property type="protein sequence ID" value="MEB5476917.1"/>
    <property type="molecule type" value="Genomic_DNA"/>
</dbReference>
<keyword evidence="2" id="KW-1133">Transmembrane helix</keyword>
<evidence type="ECO:0000313" key="4">
    <source>
        <dbReference type="Proteomes" id="UP001339883"/>
    </source>
</evidence>
<keyword evidence="1" id="KW-0175">Coiled coil</keyword>
<evidence type="ECO:0000256" key="2">
    <source>
        <dbReference type="SAM" id="Phobius"/>
    </source>
</evidence>
<dbReference type="Pfam" id="PF04350">
    <property type="entry name" value="PilO"/>
    <property type="match status" value="1"/>
</dbReference>
<dbReference type="PANTHER" id="PTHR39555:SF1">
    <property type="entry name" value="TYPE IV PILUS INNER MEMBRANE COMPONENT PILO"/>
    <property type="match status" value="1"/>
</dbReference>
<feature type="transmembrane region" description="Helical" evidence="2">
    <location>
        <begin position="41"/>
        <end position="63"/>
    </location>
</feature>
<name>A0ABU6DVK5_9GAMM</name>
<protein>
    <submittedName>
        <fullName evidence="3">Type 4a pilus biogenesis protein PilO</fullName>
    </submittedName>
</protein>
<sequence length="236" mass="26866">MSQENDLNDVSTQPPKSKMTFKKFTQQFNSLDPNNYGSWPIIVKFTCWLFITFVICVVGYFVLVSSVIDQISTARAQEENLLNEYRQKESTLRNLERYEQQLKTMQDSFNEQLQQLPKESEIPGLVEDINVTGVESGLKFKNIRLDPEIRQNFFLEQPISIEATGDFHAFGQFASDIALLPRIVTLQDFSITAQPNSNKKSEIPELSYIVNAKTYRYLGNELSSLGSQPNSSTGAK</sequence>
<dbReference type="Proteomes" id="UP001339883">
    <property type="component" value="Unassembled WGS sequence"/>
</dbReference>
<dbReference type="InterPro" id="IPR007445">
    <property type="entry name" value="PilO"/>
</dbReference>
<comment type="caution">
    <text evidence="3">The sequence shown here is derived from an EMBL/GenBank/DDBJ whole genome shotgun (WGS) entry which is preliminary data.</text>
</comment>
<dbReference type="InterPro" id="IPR014717">
    <property type="entry name" value="Transl_elong_EF1B/ribsomal_bS6"/>
</dbReference>
<evidence type="ECO:0000256" key="1">
    <source>
        <dbReference type="SAM" id="Coils"/>
    </source>
</evidence>
<dbReference type="RefSeq" id="WP_195771211.1">
    <property type="nucleotide sequence ID" value="NZ_VTDN01000005.1"/>
</dbReference>
<organism evidence="3 4">
    <name type="scientific">Acinetobacter pollinis</name>
    <dbReference type="NCBI Taxonomy" id="2605270"/>
    <lineage>
        <taxon>Bacteria</taxon>
        <taxon>Pseudomonadati</taxon>
        <taxon>Pseudomonadota</taxon>
        <taxon>Gammaproteobacteria</taxon>
        <taxon>Moraxellales</taxon>
        <taxon>Moraxellaceae</taxon>
        <taxon>Acinetobacter</taxon>
    </lineage>
</organism>
<keyword evidence="2" id="KW-0812">Transmembrane</keyword>
<evidence type="ECO:0000313" key="3">
    <source>
        <dbReference type="EMBL" id="MEB5476917.1"/>
    </source>
</evidence>